<organism evidence="1">
    <name type="scientific">mine drainage metagenome</name>
    <dbReference type="NCBI Taxonomy" id="410659"/>
    <lineage>
        <taxon>unclassified sequences</taxon>
        <taxon>metagenomes</taxon>
        <taxon>ecological metagenomes</taxon>
    </lineage>
</organism>
<name>A0A1J5Q321_9ZZZZ</name>
<gene>
    <name evidence="1" type="ORF">GALL_405890</name>
</gene>
<accession>A0A1J5Q321</accession>
<reference evidence="1" key="1">
    <citation type="submission" date="2016-10" db="EMBL/GenBank/DDBJ databases">
        <title>Sequence of Gallionella enrichment culture.</title>
        <authorList>
            <person name="Poehlein A."/>
            <person name="Muehling M."/>
            <person name="Daniel R."/>
        </authorList>
    </citation>
    <scope>NUCLEOTIDE SEQUENCE</scope>
</reference>
<dbReference type="AlphaFoldDB" id="A0A1J5Q321"/>
<comment type="caution">
    <text evidence="1">The sequence shown here is derived from an EMBL/GenBank/DDBJ whole genome shotgun (WGS) entry which is preliminary data.</text>
</comment>
<proteinExistence type="predicted"/>
<sequence>MSKIFSIVLLTTVVGLVAPMSRAAEQPHMREALRALMDARHQLEMASPNKGGYRARAIQQVDESIASVKAGIRFANHH</sequence>
<protein>
    <submittedName>
        <fullName evidence="1">Uncharacterized protein</fullName>
    </submittedName>
</protein>
<dbReference type="EMBL" id="MLJW01001552">
    <property type="protein sequence ID" value="OIQ77714.1"/>
    <property type="molecule type" value="Genomic_DNA"/>
</dbReference>
<evidence type="ECO:0000313" key="1">
    <source>
        <dbReference type="EMBL" id="OIQ77714.1"/>
    </source>
</evidence>